<dbReference type="GO" id="GO:0008757">
    <property type="term" value="F:S-adenosylmethionine-dependent methyltransferase activity"/>
    <property type="evidence" value="ECO:0007669"/>
    <property type="project" value="InterPro"/>
</dbReference>
<evidence type="ECO:0000313" key="2">
    <source>
        <dbReference type="EMBL" id="BAE51824.1"/>
    </source>
</evidence>
<protein>
    <recommendedName>
        <fullName evidence="1">Methyltransferase type 11 domain-containing protein</fullName>
    </recommendedName>
</protein>
<evidence type="ECO:0000313" key="3">
    <source>
        <dbReference type="Proteomes" id="UP000007058"/>
    </source>
</evidence>
<dbReference type="Gene3D" id="3.40.50.150">
    <property type="entry name" value="Vaccinia Virus protein VP39"/>
    <property type="match status" value="1"/>
</dbReference>
<dbReference type="AlphaFoldDB" id="Q2W2V1"/>
<dbReference type="SUPFAM" id="SSF53335">
    <property type="entry name" value="S-adenosyl-L-methionine-dependent methyltransferases"/>
    <property type="match status" value="1"/>
</dbReference>
<keyword evidence="3" id="KW-1185">Reference proteome</keyword>
<dbReference type="InterPro" id="IPR029063">
    <property type="entry name" value="SAM-dependent_MTases_sf"/>
</dbReference>
<accession>Q2W2V1</accession>
<feature type="domain" description="Methyltransferase type 11" evidence="1">
    <location>
        <begin position="47"/>
        <end position="104"/>
    </location>
</feature>
<dbReference type="KEGG" id="mag:amb3020"/>
<dbReference type="HOGENOM" id="CLU_120339_0_0_5"/>
<evidence type="ECO:0000259" key="1">
    <source>
        <dbReference type="Pfam" id="PF08241"/>
    </source>
</evidence>
<dbReference type="Proteomes" id="UP000007058">
    <property type="component" value="Chromosome"/>
</dbReference>
<organism evidence="2 3">
    <name type="scientific">Paramagnetospirillum magneticum (strain ATCC 700264 / AMB-1)</name>
    <name type="common">Magnetospirillum magneticum</name>
    <dbReference type="NCBI Taxonomy" id="342108"/>
    <lineage>
        <taxon>Bacteria</taxon>
        <taxon>Pseudomonadati</taxon>
        <taxon>Pseudomonadota</taxon>
        <taxon>Alphaproteobacteria</taxon>
        <taxon>Rhodospirillales</taxon>
        <taxon>Magnetospirillaceae</taxon>
        <taxon>Paramagnetospirillum</taxon>
    </lineage>
</organism>
<dbReference type="EMBL" id="AP007255">
    <property type="protein sequence ID" value="BAE51824.1"/>
    <property type="molecule type" value="Genomic_DNA"/>
</dbReference>
<reference evidence="2 3" key="1">
    <citation type="journal article" date="2005" name="DNA Res.">
        <title>Complete genome sequence of the facultative anaerobic magnetotactic bacterium Magnetospirillum sp. strain AMB-1.</title>
        <authorList>
            <person name="Matsunaga T."/>
            <person name="Okamura Y."/>
            <person name="Fukuda Y."/>
            <person name="Wahyudi A.T."/>
            <person name="Murase Y."/>
            <person name="Takeyama H."/>
        </authorList>
    </citation>
    <scope>NUCLEOTIDE SEQUENCE [LARGE SCALE GENOMIC DNA]</scope>
    <source>
        <strain evidence="3">ATCC 700264 / AMB-1</strain>
    </source>
</reference>
<gene>
    <name evidence="2" type="ordered locus">amb3020</name>
</gene>
<name>Q2W2V1_PARM1</name>
<dbReference type="InterPro" id="IPR013216">
    <property type="entry name" value="Methyltransf_11"/>
</dbReference>
<dbReference type="Pfam" id="PF08241">
    <property type="entry name" value="Methyltransf_11"/>
    <property type="match status" value="1"/>
</dbReference>
<proteinExistence type="predicted"/>
<sequence>MPVELGGHILPVWTGPMAAKKKSDSPRKLNLGCGRDVREGWINLDAMALPGVDVVTDLSQCAKTPLPFEDNSVDEFLLSHLIEHIPDPLPLMQELWRIARPGAKMQIRVPHGAHDDAWTDPTHVKPYFARSFGYFSQPWYWRADYGYRGDWQPELVTYAVPRRRFAGQMPAQILEQVDALRNVVTEMTVDLVAVKPLRQPKKELMQAANIKISLVE</sequence>